<evidence type="ECO:0000313" key="3">
    <source>
        <dbReference type="EMBL" id="KAF2461428.1"/>
    </source>
</evidence>
<dbReference type="Proteomes" id="UP000799766">
    <property type="component" value="Unassembled WGS sequence"/>
</dbReference>
<evidence type="ECO:0000313" key="4">
    <source>
        <dbReference type="Proteomes" id="UP000799766"/>
    </source>
</evidence>
<accession>A0A6A6PBX5</accession>
<keyword evidence="2" id="KW-0732">Signal</keyword>
<sequence length="170" mass="18456">MPGWPPCCCSSPLLCSAAVICTVHCSDRSNRDPEAQPARPPPGGWPQAKSKGPDRQNNPPFPSEGRHRQKNHVPHLIPVPGWGGSARERRPSPGARASPPLPGTPTTAAGGRSRRWVFWPAAVKDNDRVRYGAYGQARKRKVVFAAYATLNLVGRQCVFRGAIAERHDGL</sequence>
<keyword evidence="4" id="KW-1185">Reference proteome</keyword>
<proteinExistence type="predicted"/>
<feature type="region of interest" description="Disordered" evidence="1">
    <location>
        <begin position="27"/>
        <end position="112"/>
    </location>
</feature>
<feature type="compositionally biased region" description="Low complexity" evidence="1">
    <location>
        <begin position="92"/>
        <end position="111"/>
    </location>
</feature>
<evidence type="ECO:0000256" key="2">
    <source>
        <dbReference type="SAM" id="SignalP"/>
    </source>
</evidence>
<reference evidence="3" key="1">
    <citation type="journal article" date="2020" name="Stud. Mycol.">
        <title>101 Dothideomycetes genomes: a test case for predicting lifestyles and emergence of pathogens.</title>
        <authorList>
            <person name="Haridas S."/>
            <person name="Albert R."/>
            <person name="Binder M."/>
            <person name="Bloem J."/>
            <person name="Labutti K."/>
            <person name="Salamov A."/>
            <person name="Andreopoulos B."/>
            <person name="Baker S."/>
            <person name="Barry K."/>
            <person name="Bills G."/>
            <person name="Bluhm B."/>
            <person name="Cannon C."/>
            <person name="Castanera R."/>
            <person name="Culley D."/>
            <person name="Daum C."/>
            <person name="Ezra D."/>
            <person name="Gonzalez J."/>
            <person name="Henrissat B."/>
            <person name="Kuo A."/>
            <person name="Liang C."/>
            <person name="Lipzen A."/>
            <person name="Lutzoni F."/>
            <person name="Magnuson J."/>
            <person name="Mondo S."/>
            <person name="Nolan M."/>
            <person name="Ohm R."/>
            <person name="Pangilinan J."/>
            <person name="Park H.-J."/>
            <person name="Ramirez L."/>
            <person name="Alfaro M."/>
            <person name="Sun H."/>
            <person name="Tritt A."/>
            <person name="Yoshinaga Y."/>
            <person name="Zwiers L.-H."/>
            <person name="Turgeon B."/>
            <person name="Goodwin S."/>
            <person name="Spatafora J."/>
            <person name="Crous P."/>
            <person name="Grigoriev I."/>
        </authorList>
    </citation>
    <scope>NUCLEOTIDE SEQUENCE</scope>
    <source>
        <strain evidence="3">ATCC 16933</strain>
    </source>
</reference>
<feature type="chain" id="PRO_5025497888" description="Secreted protein" evidence="2">
    <location>
        <begin position="18"/>
        <end position="170"/>
    </location>
</feature>
<evidence type="ECO:0000256" key="1">
    <source>
        <dbReference type="SAM" id="MobiDB-lite"/>
    </source>
</evidence>
<dbReference type="EMBL" id="MU001671">
    <property type="protein sequence ID" value="KAF2461428.1"/>
    <property type="molecule type" value="Genomic_DNA"/>
</dbReference>
<name>A0A6A6PBX5_9PEZI</name>
<protein>
    <recommendedName>
        <fullName evidence="5">Secreted protein</fullName>
    </recommendedName>
</protein>
<feature type="signal peptide" evidence="2">
    <location>
        <begin position="1"/>
        <end position="17"/>
    </location>
</feature>
<dbReference type="AlphaFoldDB" id="A0A6A6PBX5"/>
<organism evidence="3 4">
    <name type="scientific">Lineolata rhizophorae</name>
    <dbReference type="NCBI Taxonomy" id="578093"/>
    <lineage>
        <taxon>Eukaryota</taxon>
        <taxon>Fungi</taxon>
        <taxon>Dikarya</taxon>
        <taxon>Ascomycota</taxon>
        <taxon>Pezizomycotina</taxon>
        <taxon>Dothideomycetes</taxon>
        <taxon>Dothideomycetes incertae sedis</taxon>
        <taxon>Lineolatales</taxon>
        <taxon>Lineolataceae</taxon>
        <taxon>Lineolata</taxon>
    </lineage>
</organism>
<evidence type="ECO:0008006" key="5">
    <source>
        <dbReference type="Google" id="ProtNLM"/>
    </source>
</evidence>
<gene>
    <name evidence="3" type="ORF">BDY21DRAFT_360548</name>
</gene>